<dbReference type="RefSeq" id="WP_015802889.1">
    <property type="nucleotide sequence ID" value="NC_013093.1"/>
</dbReference>
<proteinExistence type="predicted"/>
<reference evidence="2 3" key="1">
    <citation type="journal article" date="2009" name="Stand. Genomic Sci.">
        <title>Complete genome sequence of Actinosynnema mirum type strain (101).</title>
        <authorList>
            <person name="Land M."/>
            <person name="Lapidus A."/>
            <person name="Mayilraj S."/>
            <person name="Chen F."/>
            <person name="Copeland A."/>
            <person name="Del Rio T.G."/>
            <person name="Nolan M."/>
            <person name="Lucas S."/>
            <person name="Tice H."/>
            <person name="Cheng J.F."/>
            <person name="Chertkov O."/>
            <person name="Bruce D."/>
            <person name="Goodwin L."/>
            <person name="Pitluck S."/>
            <person name="Rohde M."/>
            <person name="Goker M."/>
            <person name="Pati A."/>
            <person name="Ivanova N."/>
            <person name="Mavromatis K."/>
            <person name="Chen A."/>
            <person name="Palaniappan K."/>
            <person name="Hauser L."/>
            <person name="Chang Y.J."/>
            <person name="Jeffries C.C."/>
            <person name="Brettin T."/>
            <person name="Detter J.C."/>
            <person name="Han C."/>
            <person name="Chain P."/>
            <person name="Tindall B.J."/>
            <person name="Bristow J."/>
            <person name="Eisen J.A."/>
            <person name="Markowitz V."/>
            <person name="Hugenholtz P."/>
            <person name="Kyrpides N.C."/>
            <person name="Klenk H.P."/>
        </authorList>
    </citation>
    <scope>NUCLEOTIDE SEQUENCE [LARGE SCALE GENOMIC DNA]</scope>
    <source>
        <strain evidence="3">ATCC 29888 / DSM 43827 / JCM 3225 / NBRC 14064 / NCIMB 13271 / NRRL B-12336 / IMRU 3971 / 101</strain>
    </source>
</reference>
<keyword evidence="1" id="KW-0472">Membrane</keyword>
<protein>
    <submittedName>
        <fullName evidence="2">Uncharacterized protein</fullName>
    </submittedName>
</protein>
<feature type="transmembrane region" description="Helical" evidence="1">
    <location>
        <begin position="34"/>
        <end position="55"/>
    </location>
</feature>
<name>C6WH83_ACTMD</name>
<accession>C6WH83</accession>
<evidence type="ECO:0000313" key="2">
    <source>
        <dbReference type="EMBL" id="ACU38002.1"/>
    </source>
</evidence>
<sequence>MYWLFALLAGLLLTTWWYRRRAEASGLETSTKAYARVTLAGLLVVLGMSLVRAAAAEGRGAPAREMAALRALLERHER</sequence>
<keyword evidence="1" id="KW-1133">Transmembrane helix</keyword>
<keyword evidence="1" id="KW-0812">Transmembrane</keyword>
<dbReference type="HOGENOM" id="CLU_2614053_0_0_11"/>
<evidence type="ECO:0000313" key="3">
    <source>
        <dbReference type="Proteomes" id="UP000002213"/>
    </source>
</evidence>
<dbReference type="STRING" id="446462.Amir_4147"/>
<dbReference type="AlphaFoldDB" id="C6WH83"/>
<dbReference type="EMBL" id="CP001630">
    <property type="protein sequence ID" value="ACU38002.1"/>
    <property type="molecule type" value="Genomic_DNA"/>
</dbReference>
<dbReference type="Proteomes" id="UP000002213">
    <property type="component" value="Chromosome"/>
</dbReference>
<organism evidence="2 3">
    <name type="scientific">Actinosynnema mirum (strain ATCC 29888 / DSM 43827 / JCM 3225 / NBRC 14064 / NCIMB 13271 / NRRL B-12336 / IMRU 3971 / 101)</name>
    <dbReference type="NCBI Taxonomy" id="446462"/>
    <lineage>
        <taxon>Bacteria</taxon>
        <taxon>Bacillati</taxon>
        <taxon>Actinomycetota</taxon>
        <taxon>Actinomycetes</taxon>
        <taxon>Pseudonocardiales</taxon>
        <taxon>Pseudonocardiaceae</taxon>
        <taxon>Actinosynnema</taxon>
    </lineage>
</organism>
<dbReference type="KEGG" id="ami:Amir_4147"/>
<keyword evidence="3" id="KW-1185">Reference proteome</keyword>
<evidence type="ECO:0000256" key="1">
    <source>
        <dbReference type="SAM" id="Phobius"/>
    </source>
</evidence>
<gene>
    <name evidence="2" type="ordered locus">Amir_4147</name>
</gene>